<dbReference type="EMBL" id="MAUJ01000009">
    <property type="protein sequence ID" value="OCQ19183.1"/>
    <property type="molecule type" value="Genomic_DNA"/>
</dbReference>
<evidence type="ECO:0000256" key="3">
    <source>
        <dbReference type="RuleBase" id="RU000363"/>
    </source>
</evidence>
<dbReference type="Proteomes" id="UP000093366">
    <property type="component" value="Unassembled WGS sequence"/>
</dbReference>
<accession>A0A1C0TL15</accession>
<reference evidence="5" key="1">
    <citation type="submission" date="2016-07" db="EMBL/GenBank/DDBJ databases">
        <authorList>
            <person name="Florea S."/>
            <person name="Webb J.S."/>
            <person name="Jaromczyk J."/>
            <person name="Schardl C.L."/>
        </authorList>
    </citation>
    <scope>NUCLEOTIDE SEQUENCE [LARGE SCALE GENOMIC DNA]</scope>
    <source>
        <strain evidence="5">IPB1</strain>
    </source>
</reference>
<comment type="similarity">
    <text evidence="1 3">Belongs to the short-chain dehydrogenases/reductases (SDR) family.</text>
</comment>
<dbReference type="Gene3D" id="3.40.50.720">
    <property type="entry name" value="NAD(P)-binding Rossmann-like Domain"/>
    <property type="match status" value="1"/>
</dbReference>
<dbReference type="PANTHER" id="PTHR24320:SF148">
    <property type="entry name" value="NAD(P)-BINDING ROSSMANN-FOLD SUPERFAMILY PROTEIN"/>
    <property type="match status" value="1"/>
</dbReference>
<dbReference type="InterPro" id="IPR002347">
    <property type="entry name" value="SDR_fam"/>
</dbReference>
<dbReference type="PANTHER" id="PTHR24320">
    <property type="entry name" value="RETINOL DEHYDROGENASE"/>
    <property type="match status" value="1"/>
</dbReference>
<dbReference type="InterPro" id="IPR036291">
    <property type="entry name" value="NAD(P)-bd_dom_sf"/>
</dbReference>
<evidence type="ECO:0000256" key="1">
    <source>
        <dbReference type="ARBA" id="ARBA00006484"/>
    </source>
</evidence>
<dbReference type="SUPFAM" id="SSF51735">
    <property type="entry name" value="NAD(P)-binding Rossmann-fold domains"/>
    <property type="match status" value="1"/>
</dbReference>
<protein>
    <submittedName>
        <fullName evidence="4">Oxidoreductase</fullName>
    </submittedName>
</protein>
<dbReference type="Pfam" id="PF00106">
    <property type="entry name" value="adh_short"/>
    <property type="match status" value="1"/>
</dbReference>
<proteinExistence type="inferred from homology"/>
<dbReference type="GO" id="GO:0016491">
    <property type="term" value="F:oxidoreductase activity"/>
    <property type="evidence" value="ECO:0007669"/>
    <property type="project" value="UniProtKB-KW"/>
</dbReference>
<gene>
    <name evidence="4" type="ORF">A7985_20840</name>
</gene>
<dbReference type="AlphaFoldDB" id="A0A1C0TL15"/>
<keyword evidence="2" id="KW-0560">Oxidoreductase</keyword>
<comment type="caution">
    <text evidence="4">The sequence shown here is derived from an EMBL/GenBank/DDBJ whole genome shotgun (WGS) entry which is preliminary data.</text>
</comment>
<organism evidence="4 5">
    <name type="scientific">Pseudoalteromonas luteoviolacea</name>
    <dbReference type="NCBI Taxonomy" id="43657"/>
    <lineage>
        <taxon>Bacteria</taxon>
        <taxon>Pseudomonadati</taxon>
        <taxon>Pseudomonadota</taxon>
        <taxon>Gammaproteobacteria</taxon>
        <taxon>Alteromonadales</taxon>
        <taxon>Pseudoalteromonadaceae</taxon>
        <taxon>Pseudoalteromonas</taxon>
    </lineage>
</organism>
<dbReference type="RefSeq" id="WP_065792391.1">
    <property type="nucleotide sequence ID" value="NZ_MAUJ01000009.1"/>
</dbReference>
<sequence length="268" mass="28618">MKKTILITGSTDGIGLATAKTMLSRGHCVLLHGRSQNKLESVYGELSAQFGQDMVYRYRADLSIAQELRSLVAAVRRDHDSLDVLINNAGVFNIAQTVSADNLDVRFMVNTIAPFILTEQLLELLNQQSRIVNLSSAAQAPFSAEEITKPSALSNGAVYAKSKLALTMWSAVLGEKYKASGPMIVAVNPKSFLGSKMVQEAYGMQGSSVQQGADILVEAALADSFAQAGGLYFDNDIGQFSAPHNAASDPVLANELMTTLASLSAQLN</sequence>
<dbReference type="PRINTS" id="PR00080">
    <property type="entry name" value="SDRFAMILY"/>
</dbReference>
<evidence type="ECO:0000313" key="4">
    <source>
        <dbReference type="EMBL" id="OCQ19183.1"/>
    </source>
</evidence>
<evidence type="ECO:0000313" key="5">
    <source>
        <dbReference type="Proteomes" id="UP000093366"/>
    </source>
</evidence>
<dbReference type="OrthoDB" id="109589at2"/>
<name>A0A1C0TL15_9GAMM</name>
<evidence type="ECO:0000256" key="2">
    <source>
        <dbReference type="ARBA" id="ARBA00023002"/>
    </source>
</evidence>
<dbReference type="PRINTS" id="PR00081">
    <property type="entry name" value="GDHRDH"/>
</dbReference>